<keyword evidence="11" id="KW-0175">Coiled coil</keyword>
<evidence type="ECO:0000256" key="12">
    <source>
        <dbReference type="SAM" id="MobiDB-lite"/>
    </source>
</evidence>
<keyword evidence="6" id="KW-0406">Ion transport</keyword>
<dbReference type="EMBL" id="CAJNJA010014277">
    <property type="protein sequence ID" value="CAE7339246.1"/>
    <property type="molecule type" value="Genomic_DNA"/>
</dbReference>
<keyword evidence="7" id="KW-0472">Membrane</keyword>
<feature type="compositionally biased region" description="Basic and acidic residues" evidence="12">
    <location>
        <begin position="535"/>
        <end position="551"/>
    </location>
</feature>
<proteinExistence type="inferred from homology"/>
<feature type="region of interest" description="Disordered" evidence="12">
    <location>
        <begin position="479"/>
        <end position="516"/>
    </location>
</feature>
<evidence type="ECO:0000256" key="10">
    <source>
        <dbReference type="ARBA" id="ARBA00031066"/>
    </source>
</evidence>
<comment type="function">
    <text evidence="1">Produces ATP from ADP in the presence of a proton gradient across the membrane. The gamma chain is believed to be important in regulating ATPase activity and the flow of protons through the CF(0) complex.</text>
</comment>
<comment type="similarity">
    <text evidence="3">Belongs to the ATPase gamma chain family.</text>
</comment>
<evidence type="ECO:0000256" key="2">
    <source>
        <dbReference type="ARBA" id="ARBA00004170"/>
    </source>
</evidence>
<name>A0A812P437_9DINO</name>
<dbReference type="InterPro" id="IPR035968">
    <property type="entry name" value="ATP_synth_F1_ATPase_gsu"/>
</dbReference>
<feature type="compositionally biased region" description="Acidic residues" evidence="12">
    <location>
        <begin position="499"/>
        <end position="514"/>
    </location>
</feature>
<keyword evidence="8" id="KW-0139">CF(1)</keyword>
<feature type="region of interest" description="Disordered" evidence="12">
    <location>
        <begin position="532"/>
        <end position="551"/>
    </location>
</feature>
<dbReference type="AlphaFoldDB" id="A0A812P437"/>
<feature type="region of interest" description="Disordered" evidence="12">
    <location>
        <begin position="210"/>
        <end position="229"/>
    </location>
</feature>
<evidence type="ECO:0000256" key="1">
    <source>
        <dbReference type="ARBA" id="ARBA00003456"/>
    </source>
</evidence>
<evidence type="ECO:0000256" key="6">
    <source>
        <dbReference type="ARBA" id="ARBA00023065"/>
    </source>
</evidence>
<dbReference type="PANTHER" id="PTHR11693:SF41">
    <property type="entry name" value="ATP SYNTHASE GAMMA CHAIN, CHLOROPLASTIC"/>
    <property type="match status" value="1"/>
</dbReference>
<protein>
    <recommendedName>
        <fullName evidence="10">F-ATPase gamma subunit</fullName>
    </recommendedName>
</protein>
<dbReference type="Gene3D" id="3.40.1380.10">
    <property type="match status" value="1"/>
</dbReference>
<evidence type="ECO:0000256" key="8">
    <source>
        <dbReference type="ARBA" id="ARBA00023196"/>
    </source>
</evidence>
<evidence type="ECO:0000313" key="14">
    <source>
        <dbReference type="Proteomes" id="UP000601435"/>
    </source>
</evidence>
<reference evidence="13" key="1">
    <citation type="submission" date="2021-02" db="EMBL/GenBank/DDBJ databases">
        <authorList>
            <person name="Dougan E. K."/>
            <person name="Rhodes N."/>
            <person name="Thang M."/>
            <person name="Chan C."/>
        </authorList>
    </citation>
    <scope>NUCLEOTIDE SEQUENCE</scope>
</reference>
<comment type="subcellular location">
    <subcellularLocation>
        <location evidence="2">Membrane</location>
        <topology evidence="2">Peripheral membrane protein</topology>
    </subcellularLocation>
</comment>
<dbReference type="Proteomes" id="UP000601435">
    <property type="component" value="Unassembled WGS sequence"/>
</dbReference>
<comment type="caution">
    <text evidence="13">The sequence shown here is derived from an EMBL/GenBank/DDBJ whole genome shotgun (WGS) entry which is preliminary data.</text>
</comment>
<accession>A0A812P437</accession>
<keyword evidence="5" id="KW-0375">Hydrogen ion transport</keyword>
<evidence type="ECO:0000256" key="9">
    <source>
        <dbReference type="ARBA" id="ARBA00023310"/>
    </source>
</evidence>
<evidence type="ECO:0000313" key="13">
    <source>
        <dbReference type="EMBL" id="CAE7339246.1"/>
    </source>
</evidence>
<dbReference type="InterPro" id="IPR000131">
    <property type="entry name" value="ATP_synth_F1_gsu"/>
</dbReference>
<evidence type="ECO:0000256" key="4">
    <source>
        <dbReference type="ARBA" id="ARBA00022448"/>
    </source>
</evidence>
<evidence type="ECO:0000256" key="11">
    <source>
        <dbReference type="SAM" id="Coils"/>
    </source>
</evidence>
<dbReference type="PRINTS" id="PR00126">
    <property type="entry name" value="ATPASEGAMMA"/>
</dbReference>
<keyword evidence="4" id="KW-0813">Transport</keyword>
<dbReference type="SUPFAM" id="SSF52943">
    <property type="entry name" value="ATP synthase (F1-ATPase), gamma subunit"/>
    <property type="match status" value="1"/>
</dbReference>
<dbReference type="GO" id="GO:0046933">
    <property type="term" value="F:proton-transporting ATP synthase activity, rotational mechanism"/>
    <property type="evidence" value="ECO:0007669"/>
    <property type="project" value="InterPro"/>
</dbReference>
<dbReference type="OrthoDB" id="440520at2759"/>
<dbReference type="Gene3D" id="1.10.287.80">
    <property type="entry name" value="ATP synthase, gamma subunit, helix hairpin domain"/>
    <property type="match status" value="1"/>
</dbReference>
<evidence type="ECO:0000256" key="3">
    <source>
        <dbReference type="ARBA" id="ARBA00007681"/>
    </source>
</evidence>
<feature type="coiled-coil region" evidence="11">
    <location>
        <begin position="591"/>
        <end position="618"/>
    </location>
</feature>
<evidence type="ECO:0000256" key="7">
    <source>
        <dbReference type="ARBA" id="ARBA00023136"/>
    </source>
</evidence>
<gene>
    <name evidence="13" type="primary">atpG</name>
    <name evidence="13" type="ORF">SNEC2469_LOCUS8713</name>
</gene>
<keyword evidence="9" id="KW-0066">ATP synthesis</keyword>
<sequence length="921" mass="103389">MTTEEGKLKVEKTKVKAPKAKEIEADVIFDQPPEVILNSMLPLYLNSQILSLMFDSQASELSARMSAMKVATDNANDLQKKLILIYNKKRQAAITAELCEVTAAAVALEGGDAGKAGPNLGVMDNEDTISEDFMKELEDGSISDTPQKPEEIGPTDRWEFMKTLPKGEGLVRNIKPQAREAAAEALRRDISRAQEHLWRTQLNTEETLQDLETQRQSWEEEEKDSKVARQKAQQRVYTARENVDAYAAQADAEADAAAQAAEQAEVFWPTDASQDVTCAYCDGRVRERLVFVAESPDGQRDLICERCSQVRPGHLVSLKPGRGGVGWLRLDGEERPPYVMEVEVQLQLCARRLQALQPPRPSILRPSAPKRGPFKAAISLFKVSFEGVRKVVDPSDAEMWSLSPEAKEELFWSSERLRSLKCGRCASLCRADKGFVVESYDGIMNMICPACSSDWPRHLLSSVPGVGAGWLKLRQEQSPGLRRAVPDADNEDSVTVTESETEDETEPESEDTEESVSLVWEVEASKAAAKAAVAAHREDRSRFQDQTSKDLAAKKEQAESFVEDVIAKTKSCMRQMETERHHAAMHMDLVAERHQATKTEAQARMKLHEEKSKKQAKELEHMTHQLRLRSDEALAEKMAGTQRELTSAKAFCAQVQTDMEEAIRSTKLAAMKIEAEAAANTFEEQRKLQDLENNALQSFKGSREEAQGAWDETASRRKALQEELDEIHAQYQKLHDDTRSKMTSIMAQWNESRQAMEKSIADFEVKRKDAFEELDVVMQRTKEKHQVQNQAIRQSCVHAVAEHDAVPAFANGAAGHLVMAPDLPLRTSFLTGTSPAGSSRQSRTAMRGFKDDFYAWKDSLSKDEQALLLKQAQNEFDKKFRKSDEFSQDLPEEKIQSFAKVLKKFFDNEKDDYKKAPGKVG</sequence>
<evidence type="ECO:0000256" key="5">
    <source>
        <dbReference type="ARBA" id="ARBA00022781"/>
    </source>
</evidence>
<dbReference type="PANTHER" id="PTHR11693">
    <property type="entry name" value="ATP SYNTHASE GAMMA CHAIN"/>
    <property type="match status" value="1"/>
</dbReference>
<keyword evidence="14" id="KW-1185">Reference proteome</keyword>
<dbReference type="Pfam" id="PF00231">
    <property type="entry name" value="ATP-synt"/>
    <property type="match status" value="1"/>
</dbReference>
<organism evidence="13 14">
    <name type="scientific">Symbiodinium necroappetens</name>
    <dbReference type="NCBI Taxonomy" id="1628268"/>
    <lineage>
        <taxon>Eukaryota</taxon>
        <taxon>Sar</taxon>
        <taxon>Alveolata</taxon>
        <taxon>Dinophyceae</taxon>
        <taxon>Suessiales</taxon>
        <taxon>Symbiodiniaceae</taxon>
        <taxon>Symbiodinium</taxon>
    </lineage>
</organism>
<dbReference type="GO" id="GO:0045259">
    <property type="term" value="C:proton-transporting ATP synthase complex"/>
    <property type="evidence" value="ECO:0007669"/>
    <property type="project" value="UniProtKB-KW"/>
</dbReference>